<dbReference type="OrthoDB" id="9830761at2"/>
<keyword evidence="3" id="KW-1185">Reference proteome</keyword>
<protein>
    <recommendedName>
        <fullName evidence="4">Signal transduction histidine kinase dimerisation/phosphoacceptor domain-containing protein</fullName>
    </recommendedName>
</protein>
<evidence type="ECO:0000313" key="2">
    <source>
        <dbReference type="EMBL" id="SPQ01191.1"/>
    </source>
</evidence>
<evidence type="ECO:0008006" key="4">
    <source>
        <dbReference type="Google" id="ProtNLM"/>
    </source>
</evidence>
<dbReference type="AlphaFoldDB" id="A0A2U3QIE5"/>
<keyword evidence="1" id="KW-1133">Transmembrane helix</keyword>
<feature type="transmembrane region" description="Helical" evidence="1">
    <location>
        <begin position="12"/>
        <end position="32"/>
    </location>
</feature>
<evidence type="ECO:0000256" key="1">
    <source>
        <dbReference type="SAM" id="Phobius"/>
    </source>
</evidence>
<proteinExistence type="predicted"/>
<keyword evidence="1" id="KW-0472">Membrane</keyword>
<dbReference type="Proteomes" id="UP000245125">
    <property type="component" value="Unassembled WGS sequence"/>
</dbReference>
<name>A0A2U3QIE5_9BACT</name>
<gene>
    <name evidence="2" type="ORF">NBG4_460014</name>
</gene>
<keyword evidence="1" id="KW-0812">Transmembrane</keyword>
<dbReference type="EMBL" id="OUUY01000093">
    <property type="protein sequence ID" value="SPQ01191.1"/>
    <property type="molecule type" value="Genomic_DNA"/>
</dbReference>
<accession>A0A2U3QIE5</accession>
<sequence length="204" mass="22840">MKSDTMRARCAIMAVFFALGALTGHLIVHPYAMVSYSLMDMMRHGSMTMDMGHVMQSAGSIFEPFMLPMTIAFSLLCGLIALLMAMLYDKKRRLHDGALENERKKASLETLHRLMVTLSHYLLNANTVIGGMIRHCRKHDSKEEVVSSLAVMEEQAHKIDAVIAALRKVTEIRTADYTSEGHGLMIDVEKEILELMKEKNAIVG</sequence>
<organism evidence="2 3">
    <name type="scientific">Candidatus Sulfobium mesophilum</name>
    <dbReference type="NCBI Taxonomy" id="2016548"/>
    <lineage>
        <taxon>Bacteria</taxon>
        <taxon>Pseudomonadati</taxon>
        <taxon>Nitrospirota</taxon>
        <taxon>Nitrospiria</taxon>
        <taxon>Nitrospirales</taxon>
        <taxon>Nitrospiraceae</taxon>
        <taxon>Candidatus Sulfobium</taxon>
    </lineage>
</organism>
<reference evidence="3" key="1">
    <citation type="submission" date="2018-03" db="EMBL/GenBank/DDBJ databases">
        <authorList>
            <person name="Zecchin S."/>
        </authorList>
    </citation>
    <scope>NUCLEOTIDE SEQUENCE [LARGE SCALE GENOMIC DNA]</scope>
</reference>
<feature type="transmembrane region" description="Helical" evidence="1">
    <location>
        <begin position="65"/>
        <end position="88"/>
    </location>
</feature>
<evidence type="ECO:0000313" key="3">
    <source>
        <dbReference type="Proteomes" id="UP000245125"/>
    </source>
</evidence>